<dbReference type="InterPro" id="IPR046497">
    <property type="entry name" value="DUF6590"/>
</dbReference>
<feature type="compositionally biased region" description="Low complexity" evidence="1">
    <location>
        <begin position="137"/>
        <end position="156"/>
    </location>
</feature>
<dbReference type="PANTHER" id="PTHR35391:SF5">
    <property type="entry name" value="DUF6590 DOMAIN-CONTAINING PROTEIN"/>
    <property type="match status" value="1"/>
</dbReference>
<reference evidence="3 4" key="1">
    <citation type="journal article" date="2013" name="BMC Genomics">
        <title>Genomics-driven discovery of the pneumocandin biosynthetic gene cluster in the fungus Glarea lozoyensis.</title>
        <authorList>
            <person name="Chen L."/>
            <person name="Yue Q."/>
            <person name="Zhang X."/>
            <person name="Xiang M."/>
            <person name="Wang C."/>
            <person name="Li S."/>
            <person name="Che Y."/>
            <person name="Ortiz-Lopez F.J."/>
            <person name="Bills G.F."/>
            <person name="Liu X."/>
            <person name="An Z."/>
        </authorList>
    </citation>
    <scope>NUCLEOTIDE SEQUENCE [LARGE SCALE GENOMIC DNA]</scope>
    <source>
        <strain evidence="4">ATCC 20868 / MF5171</strain>
    </source>
</reference>
<dbReference type="KEGG" id="glz:GLAREA_12437"/>
<name>S3DI16_GLAL2</name>
<feature type="compositionally biased region" description="Polar residues" evidence="1">
    <location>
        <begin position="510"/>
        <end position="530"/>
    </location>
</feature>
<feature type="domain" description="DUF6590" evidence="2">
    <location>
        <begin position="269"/>
        <end position="412"/>
    </location>
</feature>
<dbReference type="eggNOG" id="ENOG502SV73">
    <property type="taxonomic scope" value="Eukaryota"/>
</dbReference>
<feature type="region of interest" description="Disordered" evidence="1">
    <location>
        <begin position="447"/>
        <end position="731"/>
    </location>
</feature>
<dbReference type="OMA" id="FNENDPP"/>
<feature type="compositionally biased region" description="Polar residues" evidence="1">
    <location>
        <begin position="487"/>
        <end position="500"/>
    </location>
</feature>
<protein>
    <recommendedName>
        <fullName evidence="2">DUF6590 domain-containing protein</fullName>
    </recommendedName>
</protein>
<dbReference type="OrthoDB" id="3559580at2759"/>
<evidence type="ECO:0000259" key="2">
    <source>
        <dbReference type="Pfam" id="PF20233"/>
    </source>
</evidence>
<keyword evidence="4" id="KW-1185">Reference proteome</keyword>
<evidence type="ECO:0000256" key="1">
    <source>
        <dbReference type="SAM" id="MobiDB-lite"/>
    </source>
</evidence>
<dbReference type="HOGENOM" id="CLU_378996_0_0_1"/>
<evidence type="ECO:0000313" key="4">
    <source>
        <dbReference type="Proteomes" id="UP000016922"/>
    </source>
</evidence>
<dbReference type="EMBL" id="KE145361">
    <property type="protein sequence ID" value="EPE31681.1"/>
    <property type="molecule type" value="Genomic_DNA"/>
</dbReference>
<feature type="compositionally biased region" description="Polar residues" evidence="1">
    <location>
        <begin position="447"/>
        <end position="474"/>
    </location>
</feature>
<dbReference type="RefSeq" id="XP_008081410.1">
    <property type="nucleotide sequence ID" value="XM_008083219.1"/>
</dbReference>
<dbReference type="AlphaFoldDB" id="S3DI16"/>
<feature type="compositionally biased region" description="Basic and acidic residues" evidence="1">
    <location>
        <begin position="708"/>
        <end position="731"/>
    </location>
</feature>
<dbReference type="Proteomes" id="UP000016922">
    <property type="component" value="Unassembled WGS sequence"/>
</dbReference>
<dbReference type="GeneID" id="19471478"/>
<feature type="compositionally biased region" description="Low complexity" evidence="1">
    <location>
        <begin position="531"/>
        <end position="543"/>
    </location>
</feature>
<gene>
    <name evidence="3" type="ORF">GLAREA_12437</name>
</gene>
<feature type="compositionally biased region" description="Polar residues" evidence="1">
    <location>
        <begin position="559"/>
        <end position="583"/>
    </location>
</feature>
<feature type="compositionally biased region" description="Low complexity" evidence="1">
    <location>
        <begin position="643"/>
        <end position="661"/>
    </location>
</feature>
<sequence length="731" mass="80144">MTDYVQQANGAKRDGIFDDMKMSGSKAKVLRRPNMAGSYSSSNVPRSYTSSSKRSSSKTPHRRESVSYSSSHQPRRDSKWDSRQAYPTAGSSGKERQSSSYHTQGGYGNPQGQSSSYDYAQPVAAGYHGGPATSNQPSQGYSMSGPSSPSDLPSGVSMAAQMNSMTLNEPTTTKYTVSTGYGTATTNPSFQNQTSYPSVGYSYDKTSNAPNMSQQYSSNYGGQSGGDMHSMPQTDHRTSQSPAHRYVAGTSGDREKLDSRYKVRNQDYKKFFQAGRVFSTLWTVPASGMTNNNETFTSYVKYGEKVHTKIRRFVVVKQRARSCTCLPVTSYEGKGFKKPEIDISEHGPIYSSKRPRSVPEITKKALKVILSKNADPLKDPSLINYGCMYTVETNVKVMDVGLLDRDSLELLLDYYEEVNYPRETDVNPHKDASDLAGVGTAFASGSQTYDADTRGGYSSPSMHDRTSSFGSQPSGYGGDTYRVPIAGSSTGYGTQATDTAGYTPPIVSDSRYTTSPSSPLENRYQSTAIPSTSTYSSTEGSSSNARFSPRSDASRDPENYTTQPPYPSSSYHGDEPSTSQYTPNPYPADEDVDSDPNPTPREETYKSTSSSHIGESSCSSTPYSSSTARAGESAYPSTAQARYSSSTASAPYSTPAADTTSYHPPTADDYTYRSSAPVFDEDDGGEITLPTREEAEAARPRKHRDSVRRREDPREREHHSRRERERERRKR</sequence>
<proteinExistence type="predicted"/>
<dbReference type="Pfam" id="PF20233">
    <property type="entry name" value="DUF6590"/>
    <property type="match status" value="1"/>
</dbReference>
<dbReference type="PANTHER" id="PTHR35391">
    <property type="entry name" value="C2H2-TYPE DOMAIN-CONTAINING PROTEIN-RELATED"/>
    <property type="match status" value="1"/>
</dbReference>
<accession>S3DI16</accession>
<organism evidence="3 4">
    <name type="scientific">Glarea lozoyensis (strain ATCC 20868 / MF5171)</name>
    <dbReference type="NCBI Taxonomy" id="1116229"/>
    <lineage>
        <taxon>Eukaryota</taxon>
        <taxon>Fungi</taxon>
        <taxon>Dikarya</taxon>
        <taxon>Ascomycota</taxon>
        <taxon>Pezizomycotina</taxon>
        <taxon>Leotiomycetes</taxon>
        <taxon>Helotiales</taxon>
        <taxon>Helotiaceae</taxon>
        <taxon>Glarea</taxon>
    </lineage>
</organism>
<feature type="region of interest" description="Disordered" evidence="1">
    <location>
        <begin position="201"/>
        <end position="258"/>
    </location>
</feature>
<feature type="region of interest" description="Disordered" evidence="1">
    <location>
        <begin position="1"/>
        <end position="156"/>
    </location>
</feature>
<feature type="compositionally biased region" description="Low complexity" evidence="1">
    <location>
        <begin position="607"/>
        <end position="626"/>
    </location>
</feature>
<evidence type="ECO:0000313" key="3">
    <source>
        <dbReference type="EMBL" id="EPE31681.1"/>
    </source>
</evidence>
<feature type="compositionally biased region" description="Basic and acidic residues" evidence="1">
    <location>
        <begin position="11"/>
        <end position="21"/>
    </location>
</feature>